<dbReference type="Gene3D" id="3.40.50.1580">
    <property type="entry name" value="Nucleoside phosphorylase domain"/>
    <property type="match status" value="1"/>
</dbReference>
<organism evidence="1">
    <name type="scientific">marine metagenome</name>
    <dbReference type="NCBI Taxonomy" id="408172"/>
    <lineage>
        <taxon>unclassified sequences</taxon>
        <taxon>metagenomes</taxon>
        <taxon>ecological metagenomes</taxon>
    </lineage>
</organism>
<gene>
    <name evidence="1" type="ORF">METZ01_LOCUS125507</name>
</gene>
<reference evidence="1" key="1">
    <citation type="submission" date="2018-05" db="EMBL/GenBank/DDBJ databases">
        <authorList>
            <person name="Lanie J.A."/>
            <person name="Ng W.-L."/>
            <person name="Kazmierczak K.M."/>
            <person name="Andrzejewski T.M."/>
            <person name="Davidsen T.M."/>
            <person name="Wayne K.J."/>
            <person name="Tettelin H."/>
            <person name="Glass J.I."/>
            <person name="Rusch D."/>
            <person name="Podicherti R."/>
            <person name="Tsui H.-C.T."/>
            <person name="Winkler M.E."/>
        </authorList>
    </citation>
    <scope>NUCLEOTIDE SEQUENCE</scope>
</reference>
<dbReference type="SUPFAM" id="SSF53167">
    <property type="entry name" value="Purine and uridine phosphorylases"/>
    <property type="match status" value="1"/>
</dbReference>
<dbReference type="InterPro" id="IPR035994">
    <property type="entry name" value="Nucleoside_phosphorylase_sf"/>
</dbReference>
<protein>
    <recommendedName>
        <fullName evidence="2">Nucleoside phosphorylase domain-containing protein</fullName>
    </recommendedName>
</protein>
<feature type="non-terminal residue" evidence="1">
    <location>
        <position position="115"/>
    </location>
</feature>
<name>A0A381Y846_9ZZZZ</name>
<proteinExistence type="predicted"/>
<sequence>MKGILVPDINVVKSFLRRHRFEQSSVNSGTFLSNKLQDVVVVSGAIGEKSYQVALNLVEDHSPDFIISVGFAASLRDEVRIGTVILCEKLMSLGGPMALWSNESARRHNVPVCRP</sequence>
<evidence type="ECO:0000313" key="1">
    <source>
        <dbReference type="EMBL" id="SVA72653.1"/>
    </source>
</evidence>
<dbReference type="GO" id="GO:0003824">
    <property type="term" value="F:catalytic activity"/>
    <property type="evidence" value="ECO:0007669"/>
    <property type="project" value="InterPro"/>
</dbReference>
<dbReference type="GO" id="GO:0009116">
    <property type="term" value="P:nucleoside metabolic process"/>
    <property type="evidence" value="ECO:0007669"/>
    <property type="project" value="InterPro"/>
</dbReference>
<accession>A0A381Y846</accession>
<dbReference type="AlphaFoldDB" id="A0A381Y846"/>
<evidence type="ECO:0008006" key="2">
    <source>
        <dbReference type="Google" id="ProtNLM"/>
    </source>
</evidence>
<dbReference type="EMBL" id="UINC01017509">
    <property type="protein sequence ID" value="SVA72653.1"/>
    <property type="molecule type" value="Genomic_DNA"/>
</dbReference>